<keyword evidence="2" id="KW-1185">Reference proteome</keyword>
<evidence type="ECO:0000313" key="1">
    <source>
        <dbReference type="EMBL" id="KAI0092253.1"/>
    </source>
</evidence>
<accession>A0ACB8UD50</accession>
<dbReference type="EMBL" id="MU274904">
    <property type="protein sequence ID" value="KAI0092253.1"/>
    <property type="molecule type" value="Genomic_DNA"/>
</dbReference>
<comment type="caution">
    <text evidence="1">The sequence shown here is derived from an EMBL/GenBank/DDBJ whole genome shotgun (WGS) entry which is preliminary data.</text>
</comment>
<organism evidence="1 2">
    <name type="scientific">Irpex rosettiformis</name>
    <dbReference type="NCBI Taxonomy" id="378272"/>
    <lineage>
        <taxon>Eukaryota</taxon>
        <taxon>Fungi</taxon>
        <taxon>Dikarya</taxon>
        <taxon>Basidiomycota</taxon>
        <taxon>Agaricomycotina</taxon>
        <taxon>Agaricomycetes</taxon>
        <taxon>Polyporales</taxon>
        <taxon>Irpicaceae</taxon>
        <taxon>Irpex</taxon>
    </lineage>
</organism>
<evidence type="ECO:0000313" key="2">
    <source>
        <dbReference type="Proteomes" id="UP001055072"/>
    </source>
</evidence>
<proteinExistence type="predicted"/>
<reference evidence="1" key="1">
    <citation type="journal article" date="2021" name="Environ. Microbiol.">
        <title>Gene family expansions and transcriptome signatures uncover fungal adaptations to wood decay.</title>
        <authorList>
            <person name="Hage H."/>
            <person name="Miyauchi S."/>
            <person name="Viragh M."/>
            <person name="Drula E."/>
            <person name="Min B."/>
            <person name="Chaduli D."/>
            <person name="Navarro D."/>
            <person name="Favel A."/>
            <person name="Norest M."/>
            <person name="Lesage-Meessen L."/>
            <person name="Balint B."/>
            <person name="Merenyi Z."/>
            <person name="de Eugenio L."/>
            <person name="Morin E."/>
            <person name="Martinez A.T."/>
            <person name="Baldrian P."/>
            <person name="Stursova M."/>
            <person name="Martinez M.J."/>
            <person name="Novotny C."/>
            <person name="Magnuson J.K."/>
            <person name="Spatafora J.W."/>
            <person name="Maurice S."/>
            <person name="Pangilinan J."/>
            <person name="Andreopoulos W."/>
            <person name="LaButti K."/>
            <person name="Hundley H."/>
            <person name="Na H."/>
            <person name="Kuo A."/>
            <person name="Barry K."/>
            <person name="Lipzen A."/>
            <person name="Henrissat B."/>
            <person name="Riley R."/>
            <person name="Ahrendt S."/>
            <person name="Nagy L.G."/>
            <person name="Grigoriev I.V."/>
            <person name="Martin F."/>
            <person name="Rosso M.N."/>
        </authorList>
    </citation>
    <scope>NUCLEOTIDE SEQUENCE</scope>
    <source>
        <strain evidence="1">CBS 384.51</strain>
    </source>
</reference>
<protein>
    <submittedName>
        <fullName evidence="1">Uncharacterized protein</fullName>
    </submittedName>
</protein>
<name>A0ACB8UD50_9APHY</name>
<sequence length="165" mass="18408">MNQIAEYRLVPQHYPPAAAGFQPLPSVFFTAGNGAQCAINVEAACLGQLGNLDNGNQPCIVGDKLRIGLRVGWPALLGWDYRNLAATHANAAPYTYKEFLNSLANHIRKFYDEMLQNIPIGPDPDPFWMLQNVPFEELYVSELRHVTAGKWQPILYRRIAAPGTQ</sequence>
<dbReference type="Proteomes" id="UP001055072">
    <property type="component" value="Unassembled WGS sequence"/>
</dbReference>
<gene>
    <name evidence="1" type="ORF">BDY19DRAFT_1054671</name>
</gene>